<keyword evidence="2" id="KW-1185">Reference proteome</keyword>
<name>A0ABR7LZ12_9ACTN</name>
<evidence type="ECO:0000313" key="2">
    <source>
        <dbReference type="Proteomes" id="UP000805614"/>
    </source>
</evidence>
<dbReference type="EMBL" id="JABVEC010000036">
    <property type="protein sequence ID" value="MBC6470093.1"/>
    <property type="molecule type" value="Genomic_DNA"/>
</dbReference>
<reference evidence="1 2" key="1">
    <citation type="submission" date="2020-06" db="EMBL/GenBank/DDBJ databases">
        <title>Actinomadura xiongansis sp. nov., isolated from soil of Baiyangdian.</title>
        <authorList>
            <person name="Zhang X."/>
        </authorList>
    </citation>
    <scope>NUCLEOTIDE SEQUENCE [LARGE SCALE GENOMIC DNA]</scope>
    <source>
        <strain evidence="1 2">HBUM206468</strain>
    </source>
</reference>
<proteinExistence type="predicted"/>
<gene>
    <name evidence="1" type="ORF">HKK74_32070</name>
</gene>
<protein>
    <submittedName>
        <fullName evidence="1">Uncharacterized protein</fullName>
    </submittedName>
</protein>
<evidence type="ECO:0000313" key="1">
    <source>
        <dbReference type="EMBL" id="MBC6470093.1"/>
    </source>
</evidence>
<dbReference type="Proteomes" id="UP000805614">
    <property type="component" value="Unassembled WGS sequence"/>
</dbReference>
<sequence>MRTPKDGVVETARRLDGLGDHLHLGIGERHHLMPQEVDTGFAGPRARCSESSRSAAS</sequence>
<comment type="caution">
    <text evidence="1">The sequence shown here is derived from an EMBL/GenBank/DDBJ whole genome shotgun (WGS) entry which is preliminary data.</text>
</comment>
<organism evidence="1 2">
    <name type="scientific">Actinomadura alba</name>
    <dbReference type="NCBI Taxonomy" id="406431"/>
    <lineage>
        <taxon>Bacteria</taxon>
        <taxon>Bacillati</taxon>
        <taxon>Actinomycetota</taxon>
        <taxon>Actinomycetes</taxon>
        <taxon>Streptosporangiales</taxon>
        <taxon>Thermomonosporaceae</taxon>
        <taxon>Actinomadura</taxon>
    </lineage>
</organism>
<dbReference type="RefSeq" id="WP_187247141.1">
    <property type="nucleotide sequence ID" value="NZ_JABVEC010000036.1"/>
</dbReference>
<accession>A0ABR7LZ12</accession>